<dbReference type="InterPro" id="IPR023996">
    <property type="entry name" value="TonB-dep_OMP_SusC/RagA"/>
</dbReference>
<keyword evidence="5 7" id="KW-0472">Membrane</keyword>
<dbReference type="InterPro" id="IPR012910">
    <property type="entry name" value="Plug_dom"/>
</dbReference>
<proteinExistence type="inferred from homology"/>
<organism evidence="9 10">
    <name type="scientific">Bacteroides intestinalis</name>
    <dbReference type="NCBI Taxonomy" id="329854"/>
    <lineage>
        <taxon>Bacteria</taxon>
        <taxon>Pseudomonadati</taxon>
        <taxon>Bacteroidota</taxon>
        <taxon>Bacteroidia</taxon>
        <taxon>Bacteroidales</taxon>
        <taxon>Bacteroidaceae</taxon>
        <taxon>Bacteroides</taxon>
    </lineage>
</organism>
<dbReference type="NCBIfam" id="TIGR04056">
    <property type="entry name" value="OMP_RagA_SusC"/>
    <property type="match status" value="1"/>
</dbReference>
<dbReference type="PROSITE" id="PS52016">
    <property type="entry name" value="TONB_DEPENDENT_REC_3"/>
    <property type="match status" value="1"/>
</dbReference>
<evidence type="ECO:0000259" key="8">
    <source>
        <dbReference type="Pfam" id="PF07715"/>
    </source>
</evidence>
<evidence type="ECO:0000256" key="7">
    <source>
        <dbReference type="PROSITE-ProRule" id="PRU01360"/>
    </source>
</evidence>
<evidence type="ECO:0000256" key="5">
    <source>
        <dbReference type="ARBA" id="ARBA00023136"/>
    </source>
</evidence>
<dbReference type="NCBIfam" id="TIGR04057">
    <property type="entry name" value="SusC_RagA_signa"/>
    <property type="match status" value="1"/>
</dbReference>
<keyword evidence="3 7" id="KW-1134">Transmembrane beta strand</keyword>
<reference evidence="9 10" key="1">
    <citation type="submission" date="2018-08" db="EMBL/GenBank/DDBJ databases">
        <title>A genome reference for cultivated species of the human gut microbiota.</title>
        <authorList>
            <person name="Zou Y."/>
            <person name="Xue W."/>
            <person name="Luo G."/>
        </authorList>
    </citation>
    <scope>NUCLEOTIDE SEQUENCE [LARGE SCALE GENOMIC DNA]</scope>
    <source>
        <strain evidence="9 10">AF14-32</strain>
    </source>
</reference>
<dbReference type="SUPFAM" id="SSF49464">
    <property type="entry name" value="Carboxypeptidase regulatory domain-like"/>
    <property type="match status" value="1"/>
</dbReference>
<accession>A0A412YBD5</accession>
<evidence type="ECO:0000256" key="1">
    <source>
        <dbReference type="ARBA" id="ARBA00004571"/>
    </source>
</evidence>
<dbReference type="InterPro" id="IPR008969">
    <property type="entry name" value="CarboxyPept-like_regulatory"/>
</dbReference>
<gene>
    <name evidence="9" type="ORF">DWW10_08835</name>
</gene>
<dbReference type="Pfam" id="PF07715">
    <property type="entry name" value="Plug"/>
    <property type="match status" value="1"/>
</dbReference>
<dbReference type="FunFam" id="2.60.40.1120:FF:000003">
    <property type="entry name" value="Outer membrane protein Omp121"/>
    <property type="match status" value="1"/>
</dbReference>
<evidence type="ECO:0000313" key="9">
    <source>
        <dbReference type="EMBL" id="RGV54604.1"/>
    </source>
</evidence>
<dbReference type="Gene3D" id="2.60.40.1120">
    <property type="entry name" value="Carboxypeptidase-like, regulatory domain"/>
    <property type="match status" value="1"/>
</dbReference>
<dbReference type="InterPro" id="IPR036942">
    <property type="entry name" value="Beta-barrel_TonB_sf"/>
</dbReference>
<dbReference type="AlphaFoldDB" id="A0A412YBD5"/>
<keyword evidence="2 7" id="KW-0813">Transport</keyword>
<dbReference type="GO" id="GO:0009279">
    <property type="term" value="C:cell outer membrane"/>
    <property type="evidence" value="ECO:0007669"/>
    <property type="project" value="UniProtKB-SubCell"/>
</dbReference>
<comment type="similarity">
    <text evidence="7">Belongs to the TonB-dependent receptor family.</text>
</comment>
<dbReference type="RefSeq" id="WP_022393449.1">
    <property type="nucleotide sequence ID" value="NZ_QRZF01000005.1"/>
</dbReference>
<dbReference type="InterPro" id="IPR023997">
    <property type="entry name" value="TonB-dep_OMP_SusC/RagA_CS"/>
</dbReference>
<comment type="caution">
    <text evidence="9">The sequence shown here is derived from an EMBL/GenBank/DDBJ whole genome shotgun (WGS) entry which is preliminary data.</text>
</comment>
<dbReference type="InterPro" id="IPR037066">
    <property type="entry name" value="Plug_dom_sf"/>
</dbReference>
<dbReference type="InterPro" id="IPR039426">
    <property type="entry name" value="TonB-dep_rcpt-like"/>
</dbReference>
<dbReference type="Pfam" id="PF13715">
    <property type="entry name" value="CarbopepD_reg_2"/>
    <property type="match status" value="1"/>
</dbReference>
<dbReference type="SUPFAM" id="SSF56935">
    <property type="entry name" value="Porins"/>
    <property type="match status" value="1"/>
</dbReference>
<evidence type="ECO:0000256" key="6">
    <source>
        <dbReference type="ARBA" id="ARBA00023237"/>
    </source>
</evidence>
<feature type="domain" description="TonB-dependent receptor plug" evidence="8">
    <location>
        <begin position="125"/>
        <end position="232"/>
    </location>
</feature>
<protein>
    <submittedName>
        <fullName evidence="9">TonB-dependent receptor</fullName>
    </submittedName>
</protein>
<keyword evidence="4 7" id="KW-0812">Transmembrane</keyword>
<evidence type="ECO:0000256" key="2">
    <source>
        <dbReference type="ARBA" id="ARBA00022448"/>
    </source>
</evidence>
<keyword evidence="9" id="KW-0675">Receptor</keyword>
<name>A0A412YBD5_9BACE</name>
<keyword evidence="6 7" id="KW-0998">Cell outer membrane</keyword>
<dbReference type="Gene3D" id="2.40.170.20">
    <property type="entry name" value="TonB-dependent receptor, beta-barrel domain"/>
    <property type="match status" value="1"/>
</dbReference>
<comment type="subcellular location">
    <subcellularLocation>
        <location evidence="1 7">Cell outer membrane</location>
        <topology evidence="1 7">Multi-pass membrane protein</topology>
    </subcellularLocation>
</comment>
<evidence type="ECO:0000256" key="3">
    <source>
        <dbReference type="ARBA" id="ARBA00022452"/>
    </source>
</evidence>
<dbReference type="Gene3D" id="2.170.130.10">
    <property type="entry name" value="TonB-dependent receptor, plug domain"/>
    <property type="match status" value="1"/>
</dbReference>
<sequence>MKHFSVQTFRSHPRWCMFLILFFFSTVSLWAQKREIKGTVVDSSKEPLIGVNVICKGNETIGTITDLEGKFSLNVEANATLIFSYIGYTQIEKKLAVNENYLTITMQDDSELLDEVVVVGYGTMKKKDLTGSVSRVGKEVLENKPVTNFIEFLRGSVAGFNTTIGNTSEGGGQMLIRGENSLKANTQPLIVLDGSIYYGSLSDINPNDIESLDVLKDASSSAIYGARGAAGVIMVNTKKGASEKPVINVSTRIGFTEATNLVDIFSPSEYLQVHADYYKTQDYFSSSPRPTGYYDHPDNLPSGIDKDQWGNYDSGFTGDYIGTWLNRIGLQDVEVKNYKAGKITDWRDMALRTGLRQDYNVSVSGKSKLTNYFLSMGYVDNEGYLVGDEYQNFRTRVNLETEITKWLTVGVNSQFANRRRNNNPADLTQANNNSPYGDMYDEEGKFKWFPHDDATFVNPFMWNYYTEKFVREQTLMATTFAKVKLPFGFSYQANFQNRFSWLKDFYADSPEARDRPGGRAARTEYSVYEWMVDNILNWNMTFADIHKFDATFVYNVEKYQDWKAYMINNKFEPDASLGFHNMGAGSEPQISSDDQVHTANAFLGRINYNLMDRYYLTASVRRDGYSAFGANNPYATFPAVALAWRISDEDFMKNDILNHLKLRASWGENGNREFGRYAALATLGTRKNIVGGNLVNGLVPSGLGNKNLKWERTTALNFGLDFGIFNDRITGIIDFYKTKTNDLLLTRRLPNIIGYDSVAANMGELGNTGVEITLNSLNMNIPGKFTWTSTLIYTHNKNKIKHLYGDMVDVVDNEGKVIGQREADDETNGWYIGHGLDEIYDYKFIGVWQLGEEAEAAKYGSRPGDAKLLDVNGDGVIDSKNDKVWLGRKSPTHRLSLRNSFDLWNCLNISFLLRSELGWYGSDNRQQNNGIRFFHRGNTTKSDYWTPENPSNEYCRLAAAAPVGFSNWKSRNYLRLQDFSISYTVPKQLIRRLGIQDLRVNMMVDNAFVITNWKNYDPEINNVVPRTFTFGVNFTL</sequence>
<evidence type="ECO:0000313" key="10">
    <source>
        <dbReference type="Proteomes" id="UP000283850"/>
    </source>
</evidence>
<dbReference type="EMBL" id="QRZF01000005">
    <property type="protein sequence ID" value="RGV54604.1"/>
    <property type="molecule type" value="Genomic_DNA"/>
</dbReference>
<dbReference type="Proteomes" id="UP000283850">
    <property type="component" value="Unassembled WGS sequence"/>
</dbReference>
<evidence type="ECO:0000256" key="4">
    <source>
        <dbReference type="ARBA" id="ARBA00022692"/>
    </source>
</evidence>